<organism evidence="2 3">
    <name type="scientific">Allacma fusca</name>
    <dbReference type="NCBI Taxonomy" id="39272"/>
    <lineage>
        <taxon>Eukaryota</taxon>
        <taxon>Metazoa</taxon>
        <taxon>Ecdysozoa</taxon>
        <taxon>Arthropoda</taxon>
        <taxon>Hexapoda</taxon>
        <taxon>Collembola</taxon>
        <taxon>Symphypleona</taxon>
        <taxon>Sminthuridae</taxon>
        <taxon>Allacma</taxon>
    </lineage>
</organism>
<keyword evidence="1" id="KW-0472">Membrane</keyword>
<comment type="caution">
    <text evidence="2">The sequence shown here is derived from an EMBL/GenBank/DDBJ whole genome shotgun (WGS) entry which is preliminary data.</text>
</comment>
<keyword evidence="3" id="KW-1185">Reference proteome</keyword>
<proteinExistence type="predicted"/>
<feature type="non-terminal residue" evidence="2">
    <location>
        <position position="1"/>
    </location>
</feature>
<dbReference type="EMBL" id="CAJVCH010050610">
    <property type="protein sequence ID" value="CAG7718066.1"/>
    <property type="molecule type" value="Genomic_DNA"/>
</dbReference>
<name>A0A8J2NM22_9HEXA</name>
<accession>A0A8J2NM22</accession>
<evidence type="ECO:0000256" key="1">
    <source>
        <dbReference type="SAM" id="Phobius"/>
    </source>
</evidence>
<keyword evidence="1" id="KW-0812">Transmembrane</keyword>
<reference evidence="2" key="1">
    <citation type="submission" date="2021-06" db="EMBL/GenBank/DDBJ databases">
        <authorList>
            <person name="Hodson N. C."/>
            <person name="Mongue J. A."/>
            <person name="Jaron S. K."/>
        </authorList>
    </citation>
    <scope>NUCLEOTIDE SEQUENCE</scope>
</reference>
<sequence length="141" mass="16375">TPTDDFMEMVKLDWEDIGYPKFTRTRVCSNKTNIIEIEKRSIARRIEAVITTEDCKFGCKICVGNEIAHVFPHFEHATCSICLPLFWIAVTCAVLVLKCFIRIHIDVKIKRKQTIPRSHHQVLSPLKKRFVSTFPMQHSMT</sequence>
<dbReference type="AlphaFoldDB" id="A0A8J2NM22"/>
<gene>
    <name evidence="2" type="ORF">AFUS01_LOCUS7488</name>
</gene>
<evidence type="ECO:0000313" key="2">
    <source>
        <dbReference type="EMBL" id="CAG7718066.1"/>
    </source>
</evidence>
<keyword evidence="1" id="KW-1133">Transmembrane helix</keyword>
<protein>
    <submittedName>
        <fullName evidence="2">Uncharacterized protein</fullName>
    </submittedName>
</protein>
<feature type="transmembrane region" description="Helical" evidence="1">
    <location>
        <begin position="85"/>
        <end position="105"/>
    </location>
</feature>
<evidence type="ECO:0000313" key="3">
    <source>
        <dbReference type="Proteomes" id="UP000708208"/>
    </source>
</evidence>
<dbReference type="Proteomes" id="UP000708208">
    <property type="component" value="Unassembled WGS sequence"/>
</dbReference>